<protein>
    <recommendedName>
        <fullName evidence="14">Disulfide bond formation protein B</fullName>
    </recommendedName>
    <alternativeName>
        <fullName evidence="14">Disulfide oxidoreductase</fullName>
    </alternativeName>
</protein>
<dbReference type="PANTHER" id="PTHR36570">
    <property type="entry name" value="DISULFIDE BOND FORMATION PROTEIN B"/>
    <property type="match status" value="1"/>
</dbReference>
<organism evidence="17 18">
    <name type="scientific">Neisseria bacilliformis ATCC BAA-1200</name>
    <dbReference type="NCBI Taxonomy" id="888742"/>
    <lineage>
        <taxon>Bacteria</taxon>
        <taxon>Pseudomonadati</taxon>
        <taxon>Pseudomonadota</taxon>
        <taxon>Betaproteobacteria</taxon>
        <taxon>Neisseriales</taxon>
        <taxon>Neisseriaceae</taxon>
        <taxon>Neisseria</taxon>
    </lineage>
</organism>
<evidence type="ECO:0000256" key="14">
    <source>
        <dbReference type="HAMAP-Rule" id="MF_00286"/>
    </source>
</evidence>
<keyword evidence="4 14" id="KW-1003">Cell membrane</keyword>
<dbReference type="SUPFAM" id="SSF158442">
    <property type="entry name" value="DsbB-like"/>
    <property type="match status" value="1"/>
</dbReference>
<feature type="transmembrane region" description="Helical" evidence="15">
    <location>
        <begin position="138"/>
        <end position="158"/>
    </location>
</feature>
<dbReference type="AlphaFoldDB" id="F2BAJ9"/>
<feature type="transmembrane region" description="Helical" evidence="15">
    <location>
        <begin position="40"/>
        <end position="60"/>
    </location>
</feature>
<dbReference type="EMBL" id="AFAY01000012">
    <property type="protein sequence ID" value="EGF11586.1"/>
    <property type="molecule type" value="Genomic_DNA"/>
</dbReference>
<sequence>MKSYRSVLAAISLLAAAATAGSFFAQYVMGLNPCPLCILQRVAVIAVLAVSALCLLLPAAKPAGRTAAALLVSLPAAWGLYTAVYQIWLQSLPETEQPSCGAPWTFRLKEWPLFDWWRFVVEGFGNCGVREYVLGVPLPVWSALFFCAVLLLVWGMLFKMRRQKG</sequence>
<feature type="chain" id="PRO_5003274106" description="Disulfide bond formation protein B" evidence="16">
    <location>
        <begin position="21"/>
        <end position="165"/>
    </location>
</feature>
<evidence type="ECO:0000256" key="13">
    <source>
        <dbReference type="ARBA" id="ARBA00023284"/>
    </source>
</evidence>
<keyword evidence="7 14" id="KW-0249">Electron transport</keyword>
<evidence type="ECO:0000256" key="11">
    <source>
        <dbReference type="ARBA" id="ARBA00023157"/>
    </source>
</evidence>
<dbReference type="InterPro" id="IPR003752">
    <property type="entry name" value="DiS_bond_form_DsbB/BdbC"/>
</dbReference>
<evidence type="ECO:0000256" key="10">
    <source>
        <dbReference type="ARBA" id="ARBA00023136"/>
    </source>
</evidence>
<dbReference type="InterPro" id="IPR022920">
    <property type="entry name" value="Disulphide_bond_form_DsbB"/>
</dbReference>
<dbReference type="InterPro" id="IPR050183">
    <property type="entry name" value="DsbB"/>
</dbReference>
<evidence type="ECO:0000256" key="9">
    <source>
        <dbReference type="ARBA" id="ARBA00023002"/>
    </source>
</evidence>
<dbReference type="GO" id="GO:0006457">
    <property type="term" value="P:protein folding"/>
    <property type="evidence" value="ECO:0007669"/>
    <property type="project" value="InterPro"/>
</dbReference>
<comment type="subcellular location">
    <subcellularLocation>
        <location evidence="1">Cell inner membrane</location>
        <topology evidence="1">Multi-pass membrane protein</topology>
    </subcellularLocation>
    <subcellularLocation>
        <location evidence="14">Cell membrane</location>
        <topology evidence="14">Multi-pass membrane protein</topology>
    </subcellularLocation>
</comment>
<evidence type="ECO:0000256" key="12">
    <source>
        <dbReference type="ARBA" id="ARBA00023186"/>
    </source>
</evidence>
<name>F2BAJ9_9NEIS</name>
<keyword evidence="3 14" id="KW-0813">Transport</keyword>
<dbReference type="GO" id="GO:0009055">
    <property type="term" value="F:electron transfer activity"/>
    <property type="evidence" value="ECO:0007669"/>
    <property type="project" value="UniProtKB-UniRule"/>
</dbReference>
<evidence type="ECO:0000313" key="18">
    <source>
        <dbReference type="Proteomes" id="UP000004105"/>
    </source>
</evidence>
<evidence type="ECO:0000256" key="7">
    <source>
        <dbReference type="ARBA" id="ARBA00022982"/>
    </source>
</evidence>
<dbReference type="InterPro" id="IPR023380">
    <property type="entry name" value="DsbB-like_sf"/>
</dbReference>
<proteinExistence type="inferred from homology"/>
<comment type="function">
    <text evidence="14">Required for disulfide bond formation in some periplasmic proteins. Acts by oxidizing the DsbA protein.</text>
</comment>
<evidence type="ECO:0000256" key="8">
    <source>
        <dbReference type="ARBA" id="ARBA00022989"/>
    </source>
</evidence>
<dbReference type="STRING" id="267212.GCA_001063965_00627"/>
<accession>F2BAJ9</accession>
<comment type="caution">
    <text evidence="17">The sequence shown here is derived from an EMBL/GenBank/DDBJ whole genome shotgun (WGS) entry which is preliminary data.</text>
</comment>
<dbReference type="PANTHER" id="PTHR36570:SF3">
    <property type="entry name" value="DISULFIDE BOND FORMATION PROTEIN B"/>
    <property type="match status" value="1"/>
</dbReference>
<keyword evidence="12 14" id="KW-0143">Chaperone</keyword>
<feature type="transmembrane region" description="Helical" evidence="15">
    <location>
        <begin position="67"/>
        <end position="88"/>
    </location>
</feature>
<feature type="disulfide bond" description="Redox-active" evidence="14">
    <location>
        <begin position="34"/>
        <end position="37"/>
    </location>
</feature>
<keyword evidence="9 14" id="KW-0560">Oxidoreductase</keyword>
<keyword evidence="18" id="KW-1185">Reference proteome</keyword>
<evidence type="ECO:0000256" key="6">
    <source>
        <dbReference type="ARBA" id="ARBA00022692"/>
    </source>
</evidence>
<evidence type="ECO:0000256" key="15">
    <source>
        <dbReference type="SAM" id="Phobius"/>
    </source>
</evidence>
<feature type="topological domain" description="Cytoplasmic" evidence="14">
    <location>
        <begin position="160"/>
        <end position="165"/>
    </location>
</feature>
<keyword evidence="10 14" id="KW-0472">Membrane</keyword>
<keyword evidence="6 14" id="KW-0812">Transmembrane</keyword>
<dbReference type="HAMAP" id="MF_00286">
    <property type="entry name" value="DsbB"/>
    <property type="match status" value="1"/>
</dbReference>
<keyword evidence="8 14" id="KW-1133">Transmembrane helix</keyword>
<keyword evidence="13 14" id="KW-0676">Redox-active center</keyword>
<dbReference type="OrthoDB" id="3711263at2"/>
<dbReference type="HOGENOM" id="CLU_098660_1_1_4"/>
<evidence type="ECO:0000256" key="5">
    <source>
        <dbReference type="ARBA" id="ARBA00022519"/>
    </source>
</evidence>
<comment type="similarity">
    <text evidence="2 14">Belongs to the DsbB family.</text>
</comment>
<comment type="caution">
    <text evidence="14">Lacks conserved residue(s) required for the propagation of feature annotation.</text>
</comment>
<reference evidence="17 18" key="1">
    <citation type="submission" date="2011-02" db="EMBL/GenBank/DDBJ databases">
        <authorList>
            <person name="Muzny D."/>
            <person name="Qin X."/>
            <person name="Deng J."/>
            <person name="Jiang H."/>
            <person name="Liu Y."/>
            <person name="Qu J."/>
            <person name="Song X.-Z."/>
            <person name="Zhang L."/>
            <person name="Thornton R."/>
            <person name="Coyle M."/>
            <person name="Francisco L."/>
            <person name="Jackson L."/>
            <person name="Javaid M."/>
            <person name="Korchina V."/>
            <person name="Kovar C."/>
            <person name="Mata R."/>
            <person name="Mathew T."/>
            <person name="Ngo R."/>
            <person name="Nguyen L."/>
            <person name="Nguyen N."/>
            <person name="Okwuonu G."/>
            <person name="Ongeri F."/>
            <person name="Pham C."/>
            <person name="Simmons D."/>
            <person name="Wilczek-Boney K."/>
            <person name="Hale W."/>
            <person name="Jakkamsetti A."/>
            <person name="Pham P."/>
            <person name="Ruth R."/>
            <person name="San Lucas F."/>
            <person name="Warren J."/>
            <person name="Zhang J."/>
            <person name="Zhao Z."/>
            <person name="Zhou C."/>
            <person name="Zhu D."/>
            <person name="Lee S."/>
            <person name="Bess C."/>
            <person name="Blankenburg K."/>
            <person name="Forbes L."/>
            <person name="Fu Q."/>
            <person name="Gubbala S."/>
            <person name="Hirani K."/>
            <person name="Jayaseelan J.C."/>
            <person name="Lara F."/>
            <person name="Munidasa M."/>
            <person name="Palculict T."/>
            <person name="Patil S."/>
            <person name="Pu L.-L."/>
            <person name="Saada N."/>
            <person name="Tang L."/>
            <person name="Weissenberger G."/>
            <person name="Zhu Y."/>
            <person name="Hemphill L."/>
            <person name="Shang Y."/>
            <person name="Youmans B."/>
            <person name="Ayvaz T."/>
            <person name="Ross M."/>
            <person name="Santibanez J."/>
            <person name="Aqrawi P."/>
            <person name="Gross S."/>
            <person name="Joshi V."/>
            <person name="Fowler G."/>
            <person name="Nazareth L."/>
            <person name="Reid J."/>
            <person name="Worley K."/>
            <person name="Petrosino J."/>
            <person name="Highlander S."/>
            <person name="Gibbs R."/>
        </authorList>
    </citation>
    <scope>NUCLEOTIDE SEQUENCE [LARGE SCALE GENOMIC DNA]</scope>
    <source>
        <strain evidence="17 18">ATCC BAA-1200</strain>
    </source>
</reference>
<keyword evidence="16" id="KW-0732">Signal</keyword>
<dbReference type="Pfam" id="PF02600">
    <property type="entry name" value="DsbB"/>
    <property type="match status" value="1"/>
</dbReference>
<keyword evidence="11 14" id="KW-1015">Disulfide bond</keyword>
<evidence type="ECO:0000256" key="16">
    <source>
        <dbReference type="SAM" id="SignalP"/>
    </source>
</evidence>
<dbReference type="GO" id="GO:0015035">
    <property type="term" value="F:protein-disulfide reductase activity"/>
    <property type="evidence" value="ECO:0007669"/>
    <property type="project" value="UniProtKB-UniRule"/>
</dbReference>
<dbReference type="Gene3D" id="1.20.1550.10">
    <property type="entry name" value="DsbB-like"/>
    <property type="match status" value="1"/>
</dbReference>
<feature type="signal peptide" evidence="16">
    <location>
        <begin position="1"/>
        <end position="20"/>
    </location>
</feature>
<keyword evidence="5" id="KW-0997">Cell inner membrane</keyword>
<dbReference type="RefSeq" id="WP_007341714.1">
    <property type="nucleotide sequence ID" value="NZ_GL878494.1"/>
</dbReference>
<evidence type="ECO:0000256" key="3">
    <source>
        <dbReference type="ARBA" id="ARBA00022448"/>
    </source>
</evidence>
<dbReference type="Proteomes" id="UP000004105">
    <property type="component" value="Unassembled WGS sequence"/>
</dbReference>
<feature type="topological domain" description="Periplasmic" evidence="14">
    <location>
        <begin position="25"/>
        <end position="42"/>
    </location>
</feature>
<gene>
    <name evidence="14 17" type="primary">dsbB</name>
    <name evidence="17" type="ORF">HMPREF9123_0702</name>
</gene>
<evidence type="ECO:0000313" key="17">
    <source>
        <dbReference type="EMBL" id="EGF11586.1"/>
    </source>
</evidence>
<dbReference type="GO" id="GO:0005886">
    <property type="term" value="C:plasma membrane"/>
    <property type="evidence" value="ECO:0007669"/>
    <property type="project" value="UniProtKB-SubCell"/>
</dbReference>
<evidence type="ECO:0000256" key="2">
    <source>
        <dbReference type="ARBA" id="ARBA00008823"/>
    </source>
</evidence>
<evidence type="ECO:0000256" key="1">
    <source>
        <dbReference type="ARBA" id="ARBA00004429"/>
    </source>
</evidence>
<evidence type="ECO:0000256" key="4">
    <source>
        <dbReference type="ARBA" id="ARBA00022475"/>
    </source>
</evidence>
<feature type="topological domain" description="Cytoplasmic" evidence="14">
    <location>
        <begin position="1"/>
        <end position="7"/>
    </location>
</feature>